<dbReference type="AlphaFoldDB" id="A0A0A0B7B3"/>
<organism evidence="4 5">
    <name type="scientific">Cellulomonas cellasea DSM 20118</name>
    <dbReference type="NCBI Taxonomy" id="1408250"/>
    <lineage>
        <taxon>Bacteria</taxon>
        <taxon>Bacillati</taxon>
        <taxon>Actinomycetota</taxon>
        <taxon>Actinomycetes</taxon>
        <taxon>Micrococcales</taxon>
        <taxon>Cellulomonadaceae</taxon>
        <taxon>Cellulomonas</taxon>
    </lineage>
</organism>
<accession>A0A0A0B7B3</accession>
<evidence type="ECO:0000313" key="4">
    <source>
        <dbReference type="EMBL" id="KGM02108.1"/>
    </source>
</evidence>
<keyword evidence="2" id="KW-0472">Membrane</keyword>
<dbReference type="EMBL" id="AXNT01000065">
    <property type="protein sequence ID" value="KGM02108.1"/>
    <property type="molecule type" value="Genomic_DNA"/>
</dbReference>
<comment type="caution">
    <text evidence="4">The sequence shown here is derived from an EMBL/GenBank/DDBJ whole genome shotgun (WGS) entry which is preliminary data.</text>
</comment>
<reference evidence="4 5" key="1">
    <citation type="submission" date="2013-10" db="EMBL/GenBank/DDBJ databases">
        <authorList>
            <person name="Wang G."/>
            <person name="Zhuang W."/>
        </authorList>
    </citation>
    <scope>NUCLEOTIDE SEQUENCE [LARGE SCALE GENOMIC DNA]</scope>
    <source>
        <strain evidence="4 5">DSM 20118</strain>
    </source>
</reference>
<keyword evidence="2" id="KW-1133">Transmembrane helix</keyword>
<sequence>MARGGLDVPGARAALSMTAAGGGGGADDGTGRGSGNGPRFGPVDPPGWTGGVPDAWFDSPPTVRRRAVPPWAWALLMLGVLVGFAAGVAALGRGGPDVGRLISVTGTPTPAASPAATPDGWDVTEVDLAAYAAGLVDATNDARRADGLDTLVPSDCAREGAAARAADLVGQEALEHAPLDPVLAACTGPTVAAENLSRAAAEPPAVVDAWLGSPGHRANVLDPTLDELGVACVADGDQVLCSAVFLGP</sequence>
<keyword evidence="2" id="KW-0812">Transmembrane</keyword>
<dbReference type="InterPro" id="IPR014044">
    <property type="entry name" value="CAP_dom"/>
</dbReference>
<dbReference type="STRING" id="1408250.Q760_15335"/>
<dbReference type="Proteomes" id="UP000029833">
    <property type="component" value="Unassembled WGS sequence"/>
</dbReference>
<name>A0A0A0B7B3_9CELL</name>
<gene>
    <name evidence="4" type="ORF">Q760_15335</name>
</gene>
<evidence type="ECO:0000256" key="2">
    <source>
        <dbReference type="SAM" id="Phobius"/>
    </source>
</evidence>
<proteinExistence type="predicted"/>
<keyword evidence="5" id="KW-1185">Reference proteome</keyword>
<evidence type="ECO:0000259" key="3">
    <source>
        <dbReference type="Pfam" id="PF00188"/>
    </source>
</evidence>
<feature type="domain" description="SCP" evidence="3">
    <location>
        <begin position="136"/>
        <end position="238"/>
    </location>
</feature>
<evidence type="ECO:0000313" key="5">
    <source>
        <dbReference type="Proteomes" id="UP000029833"/>
    </source>
</evidence>
<protein>
    <recommendedName>
        <fullName evidence="3">SCP domain-containing protein</fullName>
    </recommendedName>
</protein>
<dbReference type="CDD" id="cd05379">
    <property type="entry name" value="CAP_bacterial"/>
    <property type="match status" value="1"/>
</dbReference>
<feature type="region of interest" description="Disordered" evidence="1">
    <location>
        <begin position="19"/>
        <end position="55"/>
    </location>
</feature>
<dbReference type="Gene3D" id="3.40.33.10">
    <property type="entry name" value="CAP"/>
    <property type="match status" value="1"/>
</dbReference>
<feature type="compositionally biased region" description="Gly residues" evidence="1">
    <location>
        <begin position="20"/>
        <end position="38"/>
    </location>
</feature>
<feature type="transmembrane region" description="Helical" evidence="2">
    <location>
        <begin position="71"/>
        <end position="91"/>
    </location>
</feature>
<evidence type="ECO:0000256" key="1">
    <source>
        <dbReference type="SAM" id="MobiDB-lite"/>
    </source>
</evidence>
<dbReference type="Pfam" id="PF00188">
    <property type="entry name" value="CAP"/>
    <property type="match status" value="1"/>
</dbReference>
<dbReference type="InterPro" id="IPR035940">
    <property type="entry name" value="CAP_sf"/>
</dbReference>
<dbReference type="SUPFAM" id="SSF55797">
    <property type="entry name" value="PR-1-like"/>
    <property type="match status" value="1"/>
</dbReference>